<dbReference type="InterPro" id="IPR015879">
    <property type="entry name" value="Ring_hydroxy_dOase_asu_C_dom"/>
</dbReference>
<comment type="caution">
    <text evidence="8">The sequence shown here is derived from an EMBL/GenBank/DDBJ whole genome shotgun (WGS) entry which is preliminary data.</text>
</comment>
<dbReference type="InterPro" id="IPR017941">
    <property type="entry name" value="Rieske_2Fe-2S"/>
</dbReference>
<sequence length="385" mass="43481">MPALDARRLLAELAQTRAPLDEARTLPASAYRSPELFALEMRELFAKMWLCVGREEQVEAPRAFITHALGPEDRERALIVRDDAGTLRAFYNVCRHRAARLIDAPRGSLRAINCPYHKWSYGLDGRLRHAPRTDASFDCAAHSLIEMPLAVFEGHIYVNLDAHAPPREQAHADLPSAASHRLGELRVARRHDYTVAANWKVVIENYGECYHCAVIHPQLHRLSDFQGGAFVEGACFNGGPMRLREGVQTLSMSGASPLGPIPGLAEADRDQVHYNHVYPNFTLALHPDYVLTHTVWPLSPEQTRVHCEWLVWPAALEGEAPADLSDILEFWDRTNRQDWDMCARVQQGLRSAGYRRGPYTAMERCIHAFDRWYVEAIGPALEALR</sequence>
<protein>
    <recommendedName>
        <fullName evidence="7">Rieske domain-containing protein</fullName>
    </recommendedName>
</protein>
<feature type="domain" description="Rieske" evidence="7">
    <location>
        <begin position="49"/>
        <end position="158"/>
    </location>
</feature>
<dbReference type="Pfam" id="PF00848">
    <property type="entry name" value="Ring_hydroxyl_A"/>
    <property type="match status" value="1"/>
</dbReference>
<evidence type="ECO:0000256" key="4">
    <source>
        <dbReference type="ARBA" id="ARBA00023002"/>
    </source>
</evidence>
<keyword evidence="6" id="KW-0411">Iron-sulfur</keyword>
<dbReference type="CDD" id="cd08884">
    <property type="entry name" value="RHO_alpha_C_GbcA-like"/>
    <property type="match status" value="1"/>
</dbReference>
<dbReference type="SUPFAM" id="SSF50022">
    <property type="entry name" value="ISP domain"/>
    <property type="match status" value="1"/>
</dbReference>
<dbReference type="Gene3D" id="2.102.10.10">
    <property type="entry name" value="Rieske [2Fe-2S] iron-sulphur domain"/>
    <property type="match status" value="1"/>
</dbReference>
<dbReference type="RefSeq" id="WP_006976991.1">
    <property type="nucleotide sequence ID" value="NZ_ABCS01000169.1"/>
</dbReference>
<dbReference type="GO" id="GO:0005506">
    <property type="term" value="F:iron ion binding"/>
    <property type="evidence" value="ECO:0007669"/>
    <property type="project" value="InterPro"/>
</dbReference>
<dbReference type="Proteomes" id="UP000005801">
    <property type="component" value="Unassembled WGS sequence"/>
</dbReference>
<dbReference type="PANTHER" id="PTHR43756:SF5">
    <property type="entry name" value="CHOLINE MONOOXYGENASE, CHLOROPLASTIC"/>
    <property type="match status" value="1"/>
</dbReference>
<reference evidence="8 9" key="1">
    <citation type="submission" date="2007-06" db="EMBL/GenBank/DDBJ databases">
        <authorList>
            <person name="Shimkets L."/>
            <person name="Ferriera S."/>
            <person name="Johnson J."/>
            <person name="Kravitz S."/>
            <person name="Beeson K."/>
            <person name="Sutton G."/>
            <person name="Rogers Y.-H."/>
            <person name="Friedman R."/>
            <person name="Frazier M."/>
            <person name="Venter J.C."/>
        </authorList>
    </citation>
    <scope>NUCLEOTIDE SEQUENCE [LARGE SCALE GENOMIC DNA]</scope>
    <source>
        <strain evidence="8 9">SIR-1</strain>
    </source>
</reference>
<keyword evidence="2" id="KW-0001">2Fe-2S</keyword>
<dbReference type="CDD" id="cd03469">
    <property type="entry name" value="Rieske_RO_Alpha_N"/>
    <property type="match status" value="1"/>
</dbReference>
<dbReference type="GO" id="GO:0051537">
    <property type="term" value="F:2 iron, 2 sulfur cluster binding"/>
    <property type="evidence" value="ECO:0007669"/>
    <property type="project" value="UniProtKB-KW"/>
</dbReference>
<gene>
    <name evidence="8" type="ORF">PPSIR1_09400</name>
</gene>
<evidence type="ECO:0000313" key="8">
    <source>
        <dbReference type="EMBL" id="EDM73853.1"/>
    </source>
</evidence>
<evidence type="ECO:0000256" key="5">
    <source>
        <dbReference type="ARBA" id="ARBA00023004"/>
    </source>
</evidence>
<dbReference type="Pfam" id="PF00355">
    <property type="entry name" value="Rieske"/>
    <property type="match status" value="1"/>
</dbReference>
<proteinExistence type="predicted"/>
<dbReference type="eggNOG" id="COG4638">
    <property type="taxonomic scope" value="Bacteria"/>
</dbReference>
<name>A6GJV5_9BACT</name>
<dbReference type="InterPro" id="IPR036922">
    <property type="entry name" value="Rieske_2Fe-2S_sf"/>
</dbReference>
<dbReference type="OrthoDB" id="7456916at2"/>
<keyword evidence="9" id="KW-1185">Reference proteome</keyword>
<keyword evidence="5" id="KW-0408">Iron</keyword>
<evidence type="ECO:0000256" key="2">
    <source>
        <dbReference type="ARBA" id="ARBA00022714"/>
    </source>
</evidence>
<dbReference type="EMBL" id="ABCS01000169">
    <property type="protein sequence ID" value="EDM73853.1"/>
    <property type="molecule type" value="Genomic_DNA"/>
</dbReference>
<dbReference type="SUPFAM" id="SSF55961">
    <property type="entry name" value="Bet v1-like"/>
    <property type="match status" value="1"/>
</dbReference>
<evidence type="ECO:0000256" key="3">
    <source>
        <dbReference type="ARBA" id="ARBA00022723"/>
    </source>
</evidence>
<dbReference type="AlphaFoldDB" id="A6GJV5"/>
<evidence type="ECO:0000313" key="9">
    <source>
        <dbReference type="Proteomes" id="UP000005801"/>
    </source>
</evidence>
<dbReference type="PROSITE" id="PS51296">
    <property type="entry name" value="RIESKE"/>
    <property type="match status" value="1"/>
</dbReference>
<dbReference type="InterPro" id="IPR001663">
    <property type="entry name" value="Rng_hydr_dOase-A"/>
</dbReference>
<evidence type="ECO:0000259" key="7">
    <source>
        <dbReference type="PROSITE" id="PS51296"/>
    </source>
</evidence>
<dbReference type="PANTHER" id="PTHR43756">
    <property type="entry name" value="CHOLINE MONOOXYGENASE, CHLOROPLASTIC"/>
    <property type="match status" value="1"/>
</dbReference>
<dbReference type="GO" id="GO:0016491">
    <property type="term" value="F:oxidoreductase activity"/>
    <property type="evidence" value="ECO:0007669"/>
    <property type="project" value="UniProtKB-KW"/>
</dbReference>
<dbReference type="STRING" id="391625.PPSIR1_09400"/>
<organism evidence="8 9">
    <name type="scientific">Plesiocystis pacifica SIR-1</name>
    <dbReference type="NCBI Taxonomy" id="391625"/>
    <lineage>
        <taxon>Bacteria</taxon>
        <taxon>Pseudomonadati</taxon>
        <taxon>Myxococcota</taxon>
        <taxon>Polyangia</taxon>
        <taxon>Nannocystales</taxon>
        <taxon>Nannocystaceae</taxon>
        <taxon>Plesiocystis</taxon>
    </lineage>
</organism>
<keyword evidence="3" id="KW-0479">Metal-binding</keyword>
<dbReference type="Gene3D" id="3.90.380.10">
    <property type="entry name" value="Naphthalene 1,2-dioxygenase Alpha Subunit, Chain A, domain 1"/>
    <property type="match status" value="1"/>
</dbReference>
<accession>A6GJV5</accession>
<evidence type="ECO:0000256" key="1">
    <source>
        <dbReference type="ARBA" id="ARBA00001962"/>
    </source>
</evidence>
<keyword evidence="4" id="KW-0560">Oxidoreductase</keyword>
<comment type="cofactor">
    <cofactor evidence="1">
        <name>Fe cation</name>
        <dbReference type="ChEBI" id="CHEBI:24875"/>
    </cofactor>
</comment>
<dbReference type="PRINTS" id="PR00090">
    <property type="entry name" value="RNGDIOXGNASE"/>
</dbReference>
<evidence type="ECO:0000256" key="6">
    <source>
        <dbReference type="ARBA" id="ARBA00023014"/>
    </source>
</evidence>